<dbReference type="InterPro" id="IPR026039">
    <property type="entry name" value="YfgM"/>
</dbReference>
<keyword evidence="3 9" id="KW-0812">Transmembrane</keyword>
<dbReference type="RefSeq" id="WP_277095127.1">
    <property type="nucleotide sequence ID" value="NZ_VTDN01000005.1"/>
</dbReference>
<organism evidence="11 12">
    <name type="scientific">Acinetobacter pollinis</name>
    <dbReference type="NCBI Taxonomy" id="2605270"/>
    <lineage>
        <taxon>Bacteria</taxon>
        <taxon>Pseudomonadati</taxon>
        <taxon>Pseudomonadota</taxon>
        <taxon>Gammaproteobacteria</taxon>
        <taxon>Moraxellales</taxon>
        <taxon>Moraxellaceae</taxon>
        <taxon>Acinetobacter</taxon>
    </lineage>
</organism>
<dbReference type="InterPro" id="IPR018704">
    <property type="entry name" value="SecYEG/CpoB_TPR"/>
</dbReference>
<keyword evidence="5 9" id="KW-0472">Membrane</keyword>
<gene>
    <name evidence="11" type="ORF">I2F25_08150</name>
</gene>
<comment type="caution">
    <text evidence="11">The sequence shown here is derived from an EMBL/GenBank/DDBJ whole genome shotgun (WGS) entry which is preliminary data.</text>
</comment>
<comment type="subcellular location">
    <subcellularLocation>
        <location evidence="1">Cell membrane</location>
        <topology evidence="1">Single-pass type II membrane protein</topology>
    </subcellularLocation>
</comment>
<dbReference type="SUPFAM" id="SSF48452">
    <property type="entry name" value="TPR-like"/>
    <property type="match status" value="1"/>
</dbReference>
<keyword evidence="2" id="KW-1003">Cell membrane</keyword>
<dbReference type="Pfam" id="PF09976">
    <property type="entry name" value="TPR_21"/>
    <property type="match status" value="1"/>
</dbReference>
<keyword evidence="4 9" id="KW-1133">Transmembrane helix</keyword>
<protein>
    <recommendedName>
        <fullName evidence="8">Ancillary SecYEG translocon subunit</fullName>
    </recommendedName>
</protein>
<evidence type="ECO:0000256" key="9">
    <source>
        <dbReference type="SAM" id="Phobius"/>
    </source>
</evidence>
<evidence type="ECO:0000313" key="11">
    <source>
        <dbReference type="EMBL" id="MEB5477009.1"/>
    </source>
</evidence>
<evidence type="ECO:0000259" key="10">
    <source>
        <dbReference type="Pfam" id="PF09976"/>
    </source>
</evidence>
<name>A0ABU6DT35_9GAMM</name>
<dbReference type="Proteomes" id="UP001339883">
    <property type="component" value="Unassembled WGS sequence"/>
</dbReference>
<sequence>MSSALTEEEQLDNLKSLTKKYGSAVVSGVLIALIAFFGWNYWQKKQLVTGQNETARVQQLMDQAQSASLTDKNAMIGLVTSADAIVNNGPDTAQALQAELVIAKAYTDRSDYASAERALKKVQSAKVSDEGLIALVNLHLAYAQIAQNKYDEAVKTLDLIKLPSFKSTVDEARGDIFVYKNDINNARTAYQSAWKEAVEHKQQPQILRTKLESVGILVDDPDIESPILKTQADDS</sequence>
<evidence type="ECO:0000313" key="12">
    <source>
        <dbReference type="Proteomes" id="UP001339883"/>
    </source>
</evidence>
<dbReference type="EMBL" id="VTDN01000005">
    <property type="protein sequence ID" value="MEB5477009.1"/>
    <property type="molecule type" value="Genomic_DNA"/>
</dbReference>
<dbReference type="Gene3D" id="1.25.40.10">
    <property type="entry name" value="Tetratricopeptide repeat domain"/>
    <property type="match status" value="1"/>
</dbReference>
<evidence type="ECO:0000256" key="6">
    <source>
        <dbReference type="ARBA" id="ARBA00023186"/>
    </source>
</evidence>
<keyword evidence="6" id="KW-0143">Chaperone</keyword>
<dbReference type="InterPro" id="IPR011990">
    <property type="entry name" value="TPR-like_helical_dom_sf"/>
</dbReference>
<evidence type="ECO:0000256" key="1">
    <source>
        <dbReference type="ARBA" id="ARBA00004401"/>
    </source>
</evidence>
<evidence type="ECO:0000256" key="4">
    <source>
        <dbReference type="ARBA" id="ARBA00022989"/>
    </source>
</evidence>
<comment type="similarity">
    <text evidence="7">Belongs to the YfgM family.</text>
</comment>
<dbReference type="PIRSF" id="PIRSF006170">
    <property type="entry name" value="YfgM"/>
    <property type="match status" value="1"/>
</dbReference>
<keyword evidence="12" id="KW-1185">Reference proteome</keyword>
<evidence type="ECO:0000256" key="3">
    <source>
        <dbReference type="ARBA" id="ARBA00022692"/>
    </source>
</evidence>
<evidence type="ECO:0000256" key="5">
    <source>
        <dbReference type="ARBA" id="ARBA00023136"/>
    </source>
</evidence>
<accession>A0ABU6DT35</accession>
<dbReference type="PANTHER" id="PTHR38035:SF1">
    <property type="entry name" value="ANCILLARY SECYEG TRANSLOCON SUBUNIT"/>
    <property type="match status" value="1"/>
</dbReference>
<feature type="transmembrane region" description="Helical" evidence="9">
    <location>
        <begin position="21"/>
        <end position="42"/>
    </location>
</feature>
<dbReference type="PANTHER" id="PTHR38035">
    <property type="entry name" value="UPF0070 PROTEIN YFGM"/>
    <property type="match status" value="1"/>
</dbReference>
<evidence type="ECO:0000256" key="2">
    <source>
        <dbReference type="ARBA" id="ARBA00022475"/>
    </source>
</evidence>
<evidence type="ECO:0000256" key="8">
    <source>
        <dbReference type="ARBA" id="ARBA00024235"/>
    </source>
</evidence>
<reference evidence="11 12" key="1">
    <citation type="submission" date="2019-08" db="EMBL/GenBank/DDBJ databases">
        <title>Five species of Acinetobacter isolated from floral nectar and animal pollinators.</title>
        <authorList>
            <person name="Hendry T.A."/>
        </authorList>
    </citation>
    <scope>NUCLEOTIDE SEQUENCE [LARGE SCALE GENOMIC DNA]</scope>
    <source>
        <strain evidence="11 12">MD18.27</strain>
    </source>
</reference>
<proteinExistence type="inferred from homology"/>
<feature type="domain" description="Ancillary SecYEG translocon subunit/Cell division coordinator CpoB TPR" evidence="10">
    <location>
        <begin position="18"/>
        <end position="215"/>
    </location>
</feature>
<evidence type="ECO:0000256" key="7">
    <source>
        <dbReference type="ARBA" id="ARBA00024197"/>
    </source>
</evidence>